<feature type="region of interest" description="Disordered" evidence="1">
    <location>
        <begin position="369"/>
        <end position="390"/>
    </location>
</feature>
<dbReference type="Gene3D" id="3.40.50.2000">
    <property type="entry name" value="Glycogen Phosphorylase B"/>
    <property type="match status" value="1"/>
</dbReference>
<keyword evidence="3" id="KW-0808">Transferase</keyword>
<dbReference type="InterPro" id="IPR001296">
    <property type="entry name" value="Glyco_trans_1"/>
</dbReference>
<gene>
    <name evidence="3" type="ORF">THF1A12_10597</name>
</gene>
<dbReference type="SUPFAM" id="SSF53756">
    <property type="entry name" value="UDP-Glycosyltransferase/glycogen phosphorylase"/>
    <property type="match status" value="1"/>
</dbReference>
<keyword evidence="3" id="KW-0328">Glycosyltransferase</keyword>
<dbReference type="AlphaFoldDB" id="A0AAU9QGC1"/>
<dbReference type="PANTHER" id="PTHR45947">
    <property type="entry name" value="SULFOQUINOVOSYL TRANSFERASE SQD2"/>
    <property type="match status" value="1"/>
</dbReference>
<reference evidence="3" key="1">
    <citation type="submission" date="2022-01" db="EMBL/GenBank/DDBJ databases">
        <authorList>
            <person name="Lagorce A."/>
        </authorList>
    </citation>
    <scope>NUCLEOTIDE SEQUENCE</scope>
    <source>
        <strain evidence="3">Th15_F1_A12</strain>
    </source>
</reference>
<evidence type="ECO:0000313" key="4">
    <source>
        <dbReference type="Proteomes" id="UP001295462"/>
    </source>
</evidence>
<feature type="compositionally biased region" description="Basic and acidic residues" evidence="1">
    <location>
        <begin position="377"/>
        <end position="390"/>
    </location>
</feature>
<evidence type="ECO:0000313" key="3">
    <source>
        <dbReference type="EMBL" id="CAH1567494.1"/>
    </source>
</evidence>
<evidence type="ECO:0000259" key="2">
    <source>
        <dbReference type="Pfam" id="PF00534"/>
    </source>
</evidence>
<sequence>MKYVLMLDTIPLQSGSKTANAELLKQCDQRDVVGYVATTHPEHWNRLLKDDERIQVVKVRRSPIISQHGLAYWLMNGFYLFQLLFILCRLPKIDWLLGLSNPNNDMPLYLLRLLNRKPIVQIISQSVGKSRSAGYCVTKATSIYYLASCRESIIHALQAYLNQPIAAVKRYWADLNTSSFVNGLSSERWPKQANPMSSRVFWAATLLKRKNVDLLLDAIQLENGTNFKATVCYIQPNLIDDECLTPDLTAKGVDWYESPANLDDLRTQCGVFVATAENEPFGLAILESLAAGMCVVIPHDDSYWDRILTDGKNCIKYTPNDAASLHNAIRLLNESPWLKVTMGIEALNVAQLYTAERCYFPITQHLCSGPEQQNESSAEKRNNVKGYDHV</sequence>
<dbReference type="Pfam" id="PF00534">
    <property type="entry name" value="Glycos_transf_1"/>
    <property type="match status" value="1"/>
</dbReference>
<feature type="domain" description="Glycosyl transferase family 1" evidence="2">
    <location>
        <begin position="190"/>
        <end position="336"/>
    </location>
</feature>
<dbReference type="InterPro" id="IPR050194">
    <property type="entry name" value="Glycosyltransferase_grp1"/>
</dbReference>
<dbReference type="CDD" id="cd03801">
    <property type="entry name" value="GT4_PimA-like"/>
    <property type="match status" value="1"/>
</dbReference>
<dbReference type="RefSeq" id="WP_409588067.1">
    <property type="nucleotide sequence ID" value="NZ_CAKMTZ010000001.1"/>
</dbReference>
<dbReference type="Proteomes" id="UP001295462">
    <property type="component" value="Unassembled WGS sequence"/>
</dbReference>
<evidence type="ECO:0000256" key="1">
    <source>
        <dbReference type="SAM" id="MobiDB-lite"/>
    </source>
</evidence>
<protein>
    <submittedName>
        <fullName evidence="3">Glycosyltransferase SypJ</fullName>
        <ecNumber evidence="3">2.4.1.-</ecNumber>
    </submittedName>
</protein>
<dbReference type="GO" id="GO:0016757">
    <property type="term" value="F:glycosyltransferase activity"/>
    <property type="evidence" value="ECO:0007669"/>
    <property type="project" value="UniProtKB-KW"/>
</dbReference>
<accession>A0AAU9QGC1</accession>
<name>A0AAU9QGC1_9VIBR</name>
<proteinExistence type="predicted"/>
<dbReference type="EC" id="2.4.1.-" evidence="3"/>
<dbReference type="EMBL" id="CAKMUD010000001">
    <property type="protein sequence ID" value="CAH1567494.1"/>
    <property type="molecule type" value="Genomic_DNA"/>
</dbReference>
<comment type="caution">
    <text evidence="3">The sequence shown here is derived from an EMBL/GenBank/DDBJ whole genome shotgun (WGS) entry which is preliminary data.</text>
</comment>
<organism evidence="3 4">
    <name type="scientific">Vibrio jasicida</name>
    <dbReference type="NCBI Taxonomy" id="766224"/>
    <lineage>
        <taxon>Bacteria</taxon>
        <taxon>Pseudomonadati</taxon>
        <taxon>Pseudomonadota</taxon>
        <taxon>Gammaproteobacteria</taxon>
        <taxon>Vibrionales</taxon>
        <taxon>Vibrionaceae</taxon>
        <taxon>Vibrio</taxon>
    </lineage>
</organism>
<dbReference type="PANTHER" id="PTHR45947:SF3">
    <property type="entry name" value="SULFOQUINOVOSYL TRANSFERASE SQD2"/>
    <property type="match status" value="1"/>
</dbReference>